<dbReference type="CDD" id="cd00177">
    <property type="entry name" value="START"/>
    <property type="match status" value="1"/>
</dbReference>
<evidence type="ECO:0000259" key="1">
    <source>
        <dbReference type="PROSITE" id="PS50848"/>
    </source>
</evidence>
<feature type="domain" description="START" evidence="1">
    <location>
        <begin position="165"/>
        <end position="344"/>
    </location>
</feature>
<dbReference type="Gene3D" id="3.30.530.20">
    <property type="match status" value="1"/>
</dbReference>
<dbReference type="EMBL" id="HBIO01006498">
    <property type="protein sequence ID" value="CAE0459918.1"/>
    <property type="molecule type" value="Transcribed_RNA"/>
</dbReference>
<dbReference type="GO" id="GO:0008289">
    <property type="term" value="F:lipid binding"/>
    <property type="evidence" value="ECO:0007669"/>
    <property type="project" value="InterPro"/>
</dbReference>
<dbReference type="Pfam" id="PF01852">
    <property type="entry name" value="START"/>
    <property type="match status" value="1"/>
</dbReference>
<name>A0A7S3PYT2_9STRA</name>
<dbReference type="SUPFAM" id="SSF55961">
    <property type="entry name" value="Bet v1-like"/>
    <property type="match status" value="1"/>
</dbReference>
<dbReference type="InterPro" id="IPR002913">
    <property type="entry name" value="START_lipid-bd_dom"/>
</dbReference>
<dbReference type="InterPro" id="IPR023393">
    <property type="entry name" value="START-like_dom_sf"/>
</dbReference>
<sequence length="344" mass="39608">MSSILRTSVPTYRWAALASTAIQRKIKGQNNVGIVTTRYTSEEIANFDYNISQCKDWVNDSLRTHPFVGLVKKAANYYDYAGGLLNQHQEAQNDQHVREEAMVQNEVDCRKIEYYESVADDVEKWSHGLLFEEEGEVNGWKEVKCHKMIRDKMNPNGNTTCYVKWLKDSRGNDASQVDEDKDREYPCIKCYSTFDAPFEEVCEYLSQETHMSDYNHLVVDHRDLENITPHSKITWSQCPQILFVKPRDFVTFCHHRWREDGSQIVVSQACEHVDAPGKSNESDEHACRAYSLRGANIISRDPTDPQNKTRLTILAHAHVGGVPQWACKMVINAISPIEPFRLFK</sequence>
<gene>
    <name evidence="2" type="ORF">CDEB00056_LOCUS4759</name>
</gene>
<accession>A0A7S3PYT2</accession>
<proteinExistence type="predicted"/>
<dbReference type="AlphaFoldDB" id="A0A7S3PYT2"/>
<evidence type="ECO:0000313" key="2">
    <source>
        <dbReference type="EMBL" id="CAE0459918.1"/>
    </source>
</evidence>
<dbReference type="PROSITE" id="PS50848">
    <property type="entry name" value="START"/>
    <property type="match status" value="1"/>
</dbReference>
<reference evidence="2" key="1">
    <citation type="submission" date="2021-01" db="EMBL/GenBank/DDBJ databases">
        <authorList>
            <person name="Corre E."/>
            <person name="Pelletier E."/>
            <person name="Niang G."/>
            <person name="Scheremetjew M."/>
            <person name="Finn R."/>
            <person name="Kale V."/>
            <person name="Holt S."/>
            <person name="Cochrane G."/>
            <person name="Meng A."/>
            <person name="Brown T."/>
            <person name="Cohen L."/>
        </authorList>
    </citation>
    <scope>NUCLEOTIDE SEQUENCE</scope>
    <source>
        <strain evidence="2">MM31A-1</strain>
    </source>
</reference>
<organism evidence="2">
    <name type="scientific">Chaetoceros debilis</name>
    <dbReference type="NCBI Taxonomy" id="122233"/>
    <lineage>
        <taxon>Eukaryota</taxon>
        <taxon>Sar</taxon>
        <taxon>Stramenopiles</taxon>
        <taxon>Ochrophyta</taxon>
        <taxon>Bacillariophyta</taxon>
        <taxon>Coscinodiscophyceae</taxon>
        <taxon>Chaetocerotophycidae</taxon>
        <taxon>Chaetocerotales</taxon>
        <taxon>Chaetocerotaceae</taxon>
        <taxon>Chaetoceros</taxon>
    </lineage>
</organism>
<protein>
    <recommendedName>
        <fullName evidence="1">START domain-containing protein</fullName>
    </recommendedName>
</protein>